<feature type="transmembrane region" description="Helical" evidence="1">
    <location>
        <begin position="7"/>
        <end position="27"/>
    </location>
</feature>
<comment type="caution">
    <text evidence="2">The sequence shown here is derived from an EMBL/GenBank/DDBJ whole genome shotgun (WGS) entry which is preliminary data.</text>
</comment>
<dbReference type="EMBL" id="JAWJAV010000002">
    <property type="protein sequence ID" value="MDV2620907.1"/>
    <property type="molecule type" value="Genomic_DNA"/>
</dbReference>
<reference evidence="2" key="1">
    <citation type="journal article" date="2023" name="PeerJ">
        <title>Selection and evaluation of lactic acid bacteria from chicken feces in Thailand as potential probiotics.</title>
        <authorList>
            <person name="Khurajog B."/>
            <person name="Disastra Y."/>
            <person name="Lawwyne L.D."/>
            <person name="Sirichokchatchawan W."/>
            <person name="Niyomtham W."/>
            <person name="Yindee J."/>
            <person name="Hampson D.J."/>
            <person name="Prapasarakul N."/>
        </authorList>
    </citation>
    <scope>NUCLEOTIDE SEQUENCE</scope>
    <source>
        <strain evidence="2">BF9</strain>
    </source>
</reference>
<sequence>MRYLRKYVTRGDWVALGCTIITMFFVSEIDFMRAHEGRQFLGALVVFAILDFICERWIDKSPTK</sequence>
<keyword evidence="1" id="KW-0812">Transmembrane</keyword>
<dbReference type="Proteomes" id="UP001280897">
    <property type="component" value="Unassembled WGS sequence"/>
</dbReference>
<dbReference type="AlphaFoldDB" id="A0AAW8YH39"/>
<dbReference type="RefSeq" id="WP_036685341.1">
    <property type="nucleotide sequence ID" value="NZ_CP050079.1"/>
</dbReference>
<keyword evidence="1" id="KW-0472">Membrane</keyword>
<protein>
    <submittedName>
        <fullName evidence="2">Uncharacterized protein</fullName>
    </submittedName>
</protein>
<organism evidence="2 3">
    <name type="scientific">Pediococcus acidilactici</name>
    <dbReference type="NCBI Taxonomy" id="1254"/>
    <lineage>
        <taxon>Bacteria</taxon>
        <taxon>Bacillati</taxon>
        <taxon>Bacillota</taxon>
        <taxon>Bacilli</taxon>
        <taxon>Lactobacillales</taxon>
        <taxon>Lactobacillaceae</taxon>
        <taxon>Pediococcus</taxon>
        <taxon>Pediococcus acidilactici group</taxon>
    </lineage>
</organism>
<reference evidence="2" key="2">
    <citation type="submission" date="2023-10" db="EMBL/GenBank/DDBJ databases">
        <authorList>
            <person name="Khurajog B."/>
        </authorList>
    </citation>
    <scope>NUCLEOTIDE SEQUENCE</scope>
    <source>
        <strain evidence="2">BF9</strain>
    </source>
</reference>
<accession>A0AAW8YH39</accession>
<dbReference type="GeneID" id="57366790"/>
<feature type="transmembrane region" description="Helical" evidence="1">
    <location>
        <begin position="39"/>
        <end position="58"/>
    </location>
</feature>
<evidence type="ECO:0000313" key="2">
    <source>
        <dbReference type="EMBL" id="MDV2620907.1"/>
    </source>
</evidence>
<gene>
    <name evidence="2" type="ORF">R0G89_04070</name>
</gene>
<evidence type="ECO:0000313" key="3">
    <source>
        <dbReference type="Proteomes" id="UP001280897"/>
    </source>
</evidence>
<proteinExistence type="predicted"/>
<keyword evidence="1" id="KW-1133">Transmembrane helix</keyword>
<name>A0AAW8YH39_PEDAC</name>
<evidence type="ECO:0000256" key="1">
    <source>
        <dbReference type="SAM" id="Phobius"/>
    </source>
</evidence>